<keyword evidence="9" id="KW-1185">Reference proteome</keyword>
<dbReference type="CDD" id="cd06171">
    <property type="entry name" value="Sigma70_r4"/>
    <property type="match status" value="1"/>
</dbReference>
<evidence type="ECO:0000256" key="3">
    <source>
        <dbReference type="ARBA" id="ARBA00023125"/>
    </source>
</evidence>
<dbReference type="Pfam" id="PF04539">
    <property type="entry name" value="Sigma70_r3"/>
    <property type="match status" value="1"/>
</dbReference>
<keyword evidence="4" id="KW-0804">Transcription</keyword>
<dbReference type="EMBL" id="JBHUOR010000003">
    <property type="protein sequence ID" value="MFD2867020.1"/>
    <property type="molecule type" value="Genomic_DNA"/>
</dbReference>
<keyword evidence="1" id="KW-0805">Transcription regulation</keyword>
<feature type="domain" description="RNA polymerase sigma-70 region 4" evidence="7">
    <location>
        <begin position="199"/>
        <end position="246"/>
    </location>
</feature>
<comment type="caution">
    <text evidence="8">The sequence shown here is derived from an EMBL/GenBank/DDBJ whole genome shotgun (WGS) entry which is preliminary data.</text>
</comment>
<feature type="domain" description="RNA polymerase sigma-70 region 2" evidence="6">
    <location>
        <begin position="29"/>
        <end position="95"/>
    </location>
</feature>
<dbReference type="InterPro" id="IPR014284">
    <property type="entry name" value="RNA_pol_sigma-70_dom"/>
</dbReference>
<sequence>MKKNSFNEQEIHALLKDAQNGDTDAAAELVDRFQPLVLSIVNKYSRKMNEREDVVQVGMMGLTKAIQKFDLNLEGKFISYAVPTIAGEIKRYFRDCTWDVHVPRRVKEFYMHVNKAVNELNEQLQRSPKVSEIAEYLQVKEDVVLETMELMSGYNTLSLEAPVEMGTTDGAPSTYNDYQGMIDDNYEKFEDHLVLKQSLNYLTAQEREIVELLFFKNWTQTEVADKFGVSQMHISRMRRKILLKLKNTIRAHDHLDMPQRFSKNA</sequence>
<evidence type="ECO:0000256" key="1">
    <source>
        <dbReference type="ARBA" id="ARBA00023015"/>
    </source>
</evidence>
<dbReference type="PANTHER" id="PTHR30385:SF4">
    <property type="entry name" value="RNA POLYMERASE SIGMA-E FACTOR"/>
    <property type="match status" value="1"/>
</dbReference>
<accession>A0ABW5XVN3</accession>
<evidence type="ECO:0000259" key="6">
    <source>
        <dbReference type="Pfam" id="PF04542"/>
    </source>
</evidence>
<dbReference type="NCBIfam" id="TIGR02937">
    <property type="entry name" value="sigma70-ECF"/>
    <property type="match status" value="1"/>
</dbReference>
<dbReference type="InterPro" id="IPR013325">
    <property type="entry name" value="RNA_pol_sigma_r2"/>
</dbReference>
<evidence type="ECO:0000256" key="4">
    <source>
        <dbReference type="ARBA" id="ARBA00023163"/>
    </source>
</evidence>
<dbReference type="RefSeq" id="WP_126989442.1">
    <property type="nucleotide sequence ID" value="NZ_JBHUOR010000003.1"/>
</dbReference>
<dbReference type="InterPro" id="IPR007627">
    <property type="entry name" value="RNA_pol_sigma70_r2"/>
</dbReference>
<organism evidence="8 9">
    <name type="scientific">Kurthia populi</name>
    <dbReference type="NCBI Taxonomy" id="1562132"/>
    <lineage>
        <taxon>Bacteria</taxon>
        <taxon>Bacillati</taxon>
        <taxon>Bacillota</taxon>
        <taxon>Bacilli</taxon>
        <taxon>Bacillales</taxon>
        <taxon>Caryophanaceae</taxon>
        <taxon>Kurthia</taxon>
    </lineage>
</organism>
<evidence type="ECO:0000313" key="9">
    <source>
        <dbReference type="Proteomes" id="UP001597568"/>
    </source>
</evidence>
<dbReference type="PANTHER" id="PTHR30385">
    <property type="entry name" value="SIGMA FACTOR F FLAGELLAR"/>
    <property type="match status" value="1"/>
</dbReference>
<gene>
    <name evidence="8" type="ORF">ACFSY7_00500</name>
</gene>
<dbReference type="SUPFAM" id="SSF88659">
    <property type="entry name" value="Sigma3 and sigma4 domains of RNA polymerase sigma factors"/>
    <property type="match status" value="2"/>
</dbReference>
<dbReference type="InterPro" id="IPR013324">
    <property type="entry name" value="RNA_pol_sigma_r3/r4-like"/>
</dbReference>
<dbReference type="Pfam" id="PF04542">
    <property type="entry name" value="Sigma70_r2"/>
    <property type="match status" value="1"/>
</dbReference>
<name>A0ABW5XVN3_9BACL</name>
<keyword evidence="3" id="KW-0238">DNA-binding</keyword>
<dbReference type="NCBIfam" id="TIGR02980">
    <property type="entry name" value="SigBFG"/>
    <property type="match status" value="1"/>
</dbReference>
<dbReference type="Proteomes" id="UP001597568">
    <property type="component" value="Unassembled WGS sequence"/>
</dbReference>
<reference evidence="9" key="1">
    <citation type="journal article" date="2019" name="Int. J. Syst. Evol. Microbiol.">
        <title>The Global Catalogue of Microorganisms (GCM) 10K type strain sequencing project: providing services to taxonomists for standard genome sequencing and annotation.</title>
        <authorList>
            <consortium name="The Broad Institute Genomics Platform"/>
            <consortium name="The Broad Institute Genome Sequencing Center for Infectious Disease"/>
            <person name="Wu L."/>
            <person name="Ma J."/>
        </authorList>
    </citation>
    <scope>NUCLEOTIDE SEQUENCE [LARGE SCALE GENOMIC DNA]</scope>
    <source>
        <strain evidence="9">KCTC 33522</strain>
    </source>
</reference>
<dbReference type="Gene3D" id="1.20.120.1810">
    <property type="match status" value="1"/>
</dbReference>
<protein>
    <submittedName>
        <fullName evidence="8">SigB/SigF/SigG family RNA polymerase sigma factor</fullName>
    </submittedName>
</protein>
<dbReference type="InterPro" id="IPR007630">
    <property type="entry name" value="RNA_pol_sigma70_r4"/>
</dbReference>
<evidence type="ECO:0000259" key="5">
    <source>
        <dbReference type="Pfam" id="PF04539"/>
    </source>
</evidence>
<dbReference type="Gene3D" id="1.20.140.160">
    <property type="match status" value="1"/>
</dbReference>
<dbReference type="InterPro" id="IPR014322">
    <property type="entry name" value="RNA_pol_sigma-B/F/G"/>
</dbReference>
<keyword evidence="2" id="KW-0731">Sigma factor</keyword>
<evidence type="ECO:0000259" key="7">
    <source>
        <dbReference type="Pfam" id="PF04545"/>
    </source>
</evidence>
<feature type="domain" description="RNA polymerase sigma-70 region 3" evidence="5">
    <location>
        <begin position="112"/>
        <end position="168"/>
    </location>
</feature>
<dbReference type="Pfam" id="PF04545">
    <property type="entry name" value="Sigma70_r4"/>
    <property type="match status" value="1"/>
</dbReference>
<evidence type="ECO:0000313" key="8">
    <source>
        <dbReference type="EMBL" id="MFD2867020.1"/>
    </source>
</evidence>
<proteinExistence type="predicted"/>
<dbReference type="PRINTS" id="PR00046">
    <property type="entry name" value="SIGMA70FCT"/>
</dbReference>
<dbReference type="InterPro" id="IPR000943">
    <property type="entry name" value="RNA_pol_sigma70"/>
</dbReference>
<evidence type="ECO:0000256" key="2">
    <source>
        <dbReference type="ARBA" id="ARBA00023082"/>
    </source>
</evidence>
<dbReference type="InterPro" id="IPR007624">
    <property type="entry name" value="RNA_pol_sigma70_r3"/>
</dbReference>
<dbReference type="SUPFAM" id="SSF88946">
    <property type="entry name" value="Sigma2 domain of RNA polymerase sigma factors"/>
    <property type="match status" value="1"/>
</dbReference>